<keyword evidence="1 5" id="KW-0963">Cytoplasm</keyword>
<name>A0ABX2IIX3_9RHOO</name>
<dbReference type="EC" id="3.1.11.6" evidence="5"/>
<keyword evidence="3 5" id="KW-0378">Hydrolase</keyword>
<evidence type="ECO:0000256" key="6">
    <source>
        <dbReference type="RuleBase" id="RU004355"/>
    </source>
</evidence>
<proteinExistence type="inferred from homology"/>
<comment type="function">
    <text evidence="5">Bidirectionally degrades single-stranded DNA into large acid-insoluble oligonucleotides, which are then degraded further into small acid-soluble oligonucleotides.</text>
</comment>
<comment type="subunit">
    <text evidence="5">Heterooligomer composed of large and small subunits.</text>
</comment>
<keyword evidence="11" id="KW-1185">Reference proteome</keyword>
<feature type="domain" description="OB-fold nucleic acid binding" evidence="9">
    <location>
        <begin position="17"/>
        <end position="108"/>
    </location>
</feature>
<dbReference type="Proteomes" id="UP000778523">
    <property type="component" value="Unassembled WGS sequence"/>
</dbReference>
<comment type="catalytic activity">
    <reaction evidence="5 6">
        <text>Exonucleolytic cleavage in either 5'- to 3'- or 3'- to 5'-direction to yield nucleoside 5'-phosphates.</text>
        <dbReference type="EC" id="3.1.11.6"/>
    </reaction>
</comment>
<comment type="subcellular location">
    <subcellularLocation>
        <location evidence="5 6">Cytoplasm</location>
    </subcellularLocation>
</comment>
<protein>
    <recommendedName>
        <fullName evidence="5">Exodeoxyribonuclease 7 large subunit</fullName>
        <ecNumber evidence="5">3.1.11.6</ecNumber>
    </recommendedName>
    <alternativeName>
        <fullName evidence="5">Exodeoxyribonuclease VII large subunit</fullName>
        <shortName evidence="5">Exonuclease VII large subunit</shortName>
    </alternativeName>
</protein>
<evidence type="ECO:0000256" key="2">
    <source>
        <dbReference type="ARBA" id="ARBA00022722"/>
    </source>
</evidence>
<keyword evidence="7" id="KW-0175">Coiled coil</keyword>
<evidence type="ECO:0000256" key="4">
    <source>
        <dbReference type="ARBA" id="ARBA00022839"/>
    </source>
</evidence>
<feature type="domain" description="Exonuclease VII large subunit C-terminal" evidence="8">
    <location>
        <begin position="132"/>
        <end position="444"/>
    </location>
</feature>
<comment type="similarity">
    <text evidence="5 6">Belongs to the XseA family.</text>
</comment>
<sequence length="450" mass="49226">MSRAPIHAERVGTRVSSVSDFVLQLRSLIEANCPLGWIGGEVSNLVRATSGHLYFTLKDERAQLRCAMWRNKAALLPFQLNEGMQVEVRAQATIYEARGDLQLSIESVRKAGLGNLFEAFLRLKARLEAEGLFEATRKRALPPLPHGIGIVTSPAGAALHDVLSTLRRRAPGLLITIYPTLVQGDAAGAQIAVAIEQASRRAARDGCEALIVCRGGGSIEDLWAFNHEAVARAIAACPIPVISGVGHETDTTLADFAADLRAPTPTAAAELISAGLYGLRQRLPQLQTALARSRERRLQQAAQRLDELQRRLLHPRARLARSHERLTNLRLRLQQASRNSLLHRGARLETQAARLHACLPGTALLHARLERAAHNLVRNGQWRITNTRQQLDNLAGKLAALNPDAVLARGYAVVRNERGEVLRDADVAHNGEAINIQLANSLLRARVEKS</sequence>
<evidence type="ECO:0000256" key="3">
    <source>
        <dbReference type="ARBA" id="ARBA00022801"/>
    </source>
</evidence>
<dbReference type="PANTHER" id="PTHR30008:SF0">
    <property type="entry name" value="EXODEOXYRIBONUCLEASE 7 LARGE SUBUNIT"/>
    <property type="match status" value="1"/>
</dbReference>
<evidence type="ECO:0000259" key="8">
    <source>
        <dbReference type="Pfam" id="PF02601"/>
    </source>
</evidence>
<evidence type="ECO:0000256" key="5">
    <source>
        <dbReference type="HAMAP-Rule" id="MF_00378"/>
    </source>
</evidence>
<organism evidence="10 11">
    <name type="scientific">Uliginosibacterium aquaticum</name>
    <dbReference type="NCBI Taxonomy" id="2731212"/>
    <lineage>
        <taxon>Bacteria</taxon>
        <taxon>Pseudomonadati</taxon>
        <taxon>Pseudomonadota</taxon>
        <taxon>Betaproteobacteria</taxon>
        <taxon>Rhodocyclales</taxon>
        <taxon>Zoogloeaceae</taxon>
        <taxon>Uliginosibacterium</taxon>
    </lineage>
</organism>
<dbReference type="Pfam" id="PF02601">
    <property type="entry name" value="Exonuc_VII_L"/>
    <property type="match status" value="1"/>
</dbReference>
<gene>
    <name evidence="5" type="primary">xseA</name>
    <name evidence="10" type="ORF">HJ583_004580</name>
</gene>
<dbReference type="InterPro" id="IPR003753">
    <property type="entry name" value="Exonuc_VII_L"/>
</dbReference>
<feature type="coiled-coil region" evidence="7">
    <location>
        <begin position="291"/>
        <end position="339"/>
    </location>
</feature>
<dbReference type="NCBIfam" id="TIGR00237">
    <property type="entry name" value="xseA"/>
    <property type="match status" value="1"/>
</dbReference>
<evidence type="ECO:0000313" key="10">
    <source>
        <dbReference type="EMBL" id="NSL54293.1"/>
    </source>
</evidence>
<dbReference type="Pfam" id="PF13742">
    <property type="entry name" value="tRNA_anti_2"/>
    <property type="match status" value="1"/>
</dbReference>
<dbReference type="InterPro" id="IPR020579">
    <property type="entry name" value="Exonuc_VII_lsu_C"/>
</dbReference>
<comment type="caution">
    <text evidence="10">The sequence shown here is derived from an EMBL/GenBank/DDBJ whole genome shotgun (WGS) entry which is preliminary data.</text>
</comment>
<evidence type="ECO:0000256" key="1">
    <source>
        <dbReference type="ARBA" id="ARBA00022490"/>
    </source>
</evidence>
<keyword evidence="4 5" id="KW-0269">Exonuclease</keyword>
<evidence type="ECO:0000313" key="11">
    <source>
        <dbReference type="Proteomes" id="UP000778523"/>
    </source>
</evidence>
<dbReference type="PANTHER" id="PTHR30008">
    <property type="entry name" value="EXODEOXYRIBONUCLEASE 7 LARGE SUBUNIT"/>
    <property type="match status" value="1"/>
</dbReference>
<dbReference type="InterPro" id="IPR025824">
    <property type="entry name" value="OB-fold_nuc-bd_dom"/>
</dbReference>
<dbReference type="HAMAP" id="MF_00378">
    <property type="entry name" value="Exonuc_7_L"/>
    <property type="match status" value="1"/>
</dbReference>
<dbReference type="EMBL" id="JABCSC020000001">
    <property type="protein sequence ID" value="NSL54293.1"/>
    <property type="molecule type" value="Genomic_DNA"/>
</dbReference>
<dbReference type="RefSeq" id="WP_170020829.1">
    <property type="nucleotide sequence ID" value="NZ_JABCSC020000001.1"/>
</dbReference>
<dbReference type="CDD" id="cd04489">
    <property type="entry name" value="ExoVII_LU_OBF"/>
    <property type="match status" value="1"/>
</dbReference>
<accession>A0ABX2IIX3</accession>
<evidence type="ECO:0000259" key="9">
    <source>
        <dbReference type="Pfam" id="PF13742"/>
    </source>
</evidence>
<evidence type="ECO:0000256" key="7">
    <source>
        <dbReference type="SAM" id="Coils"/>
    </source>
</evidence>
<reference evidence="10 11" key="1">
    <citation type="submission" date="2020-06" db="EMBL/GenBank/DDBJ databases">
        <title>Draft genome of Uliginosibacterium sp. IMCC34675.</title>
        <authorList>
            <person name="Song J."/>
        </authorList>
    </citation>
    <scope>NUCLEOTIDE SEQUENCE [LARGE SCALE GENOMIC DNA]</scope>
    <source>
        <strain evidence="10 11">IMCC34675</strain>
    </source>
</reference>
<keyword evidence="2 5" id="KW-0540">Nuclease</keyword>